<name>A0AAE1CE71_9PEZI</name>
<dbReference type="Proteomes" id="UP001270362">
    <property type="component" value="Unassembled WGS sequence"/>
</dbReference>
<organism evidence="1 2">
    <name type="scientific">Podospora appendiculata</name>
    <dbReference type="NCBI Taxonomy" id="314037"/>
    <lineage>
        <taxon>Eukaryota</taxon>
        <taxon>Fungi</taxon>
        <taxon>Dikarya</taxon>
        <taxon>Ascomycota</taxon>
        <taxon>Pezizomycotina</taxon>
        <taxon>Sordariomycetes</taxon>
        <taxon>Sordariomycetidae</taxon>
        <taxon>Sordariales</taxon>
        <taxon>Podosporaceae</taxon>
        <taxon>Podospora</taxon>
    </lineage>
</organism>
<dbReference type="EMBL" id="JAULSO010000002">
    <property type="protein sequence ID" value="KAK3690409.1"/>
    <property type="molecule type" value="Genomic_DNA"/>
</dbReference>
<dbReference type="AlphaFoldDB" id="A0AAE1CE71"/>
<evidence type="ECO:0000313" key="2">
    <source>
        <dbReference type="Proteomes" id="UP001270362"/>
    </source>
</evidence>
<accession>A0AAE1CE71</accession>
<dbReference type="CDD" id="cd12148">
    <property type="entry name" value="fungal_TF_MHR"/>
    <property type="match status" value="1"/>
</dbReference>
<evidence type="ECO:0008006" key="3">
    <source>
        <dbReference type="Google" id="ProtNLM"/>
    </source>
</evidence>
<reference evidence="1" key="2">
    <citation type="submission" date="2023-06" db="EMBL/GenBank/DDBJ databases">
        <authorList>
            <consortium name="Lawrence Berkeley National Laboratory"/>
            <person name="Haridas S."/>
            <person name="Hensen N."/>
            <person name="Bonometti L."/>
            <person name="Westerberg I."/>
            <person name="Brannstrom I.O."/>
            <person name="Guillou S."/>
            <person name="Cros-Aarteil S."/>
            <person name="Calhoun S."/>
            <person name="Kuo A."/>
            <person name="Mondo S."/>
            <person name="Pangilinan J."/>
            <person name="Riley R."/>
            <person name="Labutti K."/>
            <person name="Andreopoulos B."/>
            <person name="Lipzen A."/>
            <person name="Chen C."/>
            <person name="Yanf M."/>
            <person name="Daum C."/>
            <person name="Ng V."/>
            <person name="Clum A."/>
            <person name="Steindorff A."/>
            <person name="Ohm R."/>
            <person name="Martin F."/>
            <person name="Silar P."/>
            <person name="Natvig D."/>
            <person name="Lalanne C."/>
            <person name="Gautier V."/>
            <person name="Ament-Velasquez S.L."/>
            <person name="Kruys A."/>
            <person name="Hutchinson M.I."/>
            <person name="Powell A.J."/>
            <person name="Barry K."/>
            <person name="Miller A.N."/>
            <person name="Grigoriev I.V."/>
            <person name="Debuchy R."/>
            <person name="Gladieux P."/>
            <person name="Thoren M.H."/>
            <person name="Johannesson H."/>
        </authorList>
    </citation>
    <scope>NUCLEOTIDE SEQUENCE</scope>
    <source>
        <strain evidence="1">CBS 314.62</strain>
    </source>
</reference>
<gene>
    <name evidence="1" type="ORF">B0T22DRAFT_463531</name>
</gene>
<keyword evidence="2" id="KW-1185">Reference proteome</keyword>
<reference evidence="1" key="1">
    <citation type="journal article" date="2023" name="Mol. Phylogenet. Evol.">
        <title>Genome-scale phylogeny and comparative genomics of the fungal order Sordariales.</title>
        <authorList>
            <person name="Hensen N."/>
            <person name="Bonometti L."/>
            <person name="Westerberg I."/>
            <person name="Brannstrom I.O."/>
            <person name="Guillou S."/>
            <person name="Cros-Aarteil S."/>
            <person name="Calhoun S."/>
            <person name="Haridas S."/>
            <person name="Kuo A."/>
            <person name="Mondo S."/>
            <person name="Pangilinan J."/>
            <person name="Riley R."/>
            <person name="LaButti K."/>
            <person name="Andreopoulos B."/>
            <person name="Lipzen A."/>
            <person name="Chen C."/>
            <person name="Yan M."/>
            <person name="Daum C."/>
            <person name="Ng V."/>
            <person name="Clum A."/>
            <person name="Steindorff A."/>
            <person name="Ohm R.A."/>
            <person name="Martin F."/>
            <person name="Silar P."/>
            <person name="Natvig D.O."/>
            <person name="Lalanne C."/>
            <person name="Gautier V."/>
            <person name="Ament-Velasquez S.L."/>
            <person name="Kruys A."/>
            <person name="Hutchinson M.I."/>
            <person name="Powell A.J."/>
            <person name="Barry K."/>
            <person name="Miller A.N."/>
            <person name="Grigoriev I.V."/>
            <person name="Debuchy R."/>
            <person name="Gladieux P."/>
            <person name="Hiltunen Thoren M."/>
            <person name="Johannesson H."/>
        </authorList>
    </citation>
    <scope>NUCLEOTIDE SEQUENCE</scope>
    <source>
        <strain evidence="1">CBS 314.62</strain>
    </source>
</reference>
<protein>
    <recommendedName>
        <fullName evidence="3">Transcription factor domain-containing protein</fullName>
    </recommendedName>
</protein>
<comment type="caution">
    <text evidence="1">The sequence shown here is derived from an EMBL/GenBank/DDBJ whole genome shotgun (WGS) entry which is preliminary data.</text>
</comment>
<proteinExistence type="predicted"/>
<evidence type="ECO:0000313" key="1">
    <source>
        <dbReference type="EMBL" id="KAK3690409.1"/>
    </source>
</evidence>
<sequence>MADIADAFYRNALGVFADLVMRAPSLLSVQALLAMAVYVQGPGRQESARAFFMLATNAARQLEVLGQSCLAASIVPWGVESSEAREQFRRVVQVVRALEVHASSEYGISSVLACCSWATAAGEGGR</sequence>